<name>A0AA38HQE4_9CUCU</name>
<gene>
    <name evidence="2" type="ORF">Zmor_027338</name>
</gene>
<dbReference type="Proteomes" id="UP001168821">
    <property type="component" value="Unassembled WGS sequence"/>
</dbReference>
<accession>A0AA38HQE4</accession>
<evidence type="ECO:0008006" key="4">
    <source>
        <dbReference type="Google" id="ProtNLM"/>
    </source>
</evidence>
<reference evidence="2" key="1">
    <citation type="journal article" date="2023" name="G3 (Bethesda)">
        <title>Whole genome assemblies of Zophobas morio and Tenebrio molitor.</title>
        <authorList>
            <person name="Kaur S."/>
            <person name="Stinson S.A."/>
            <person name="diCenzo G.C."/>
        </authorList>
    </citation>
    <scope>NUCLEOTIDE SEQUENCE</scope>
    <source>
        <strain evidence="2">QUZm001</strain>
    </source>
</reference>
<feature type="region of interest" description="Disordered" evidence="1">
    <location>
        <begin position="12"/>
        <end position="52"/>
    </location>
</feature>
<organism evidence="2 3">
    <name type="scientific">Zophobas morio</name>
    <dbReference type="NCBI Taxonomy" id="2755281"/>
    <lineage>
        <taxon>Eukaryota</taxon>
        <taxon>Metazoa</taxon>
        <taxon>Ecdysozoa</taxon>
        <taxon>Arthropoda</taxon>
        <taxon>Hexapoda</taxon>
        <taxon>Insecta</taxon>
        <taxon>Pterygota</taxon>
        <taxon>Neoptera</taxon>
        <taxon>Endopterygota</taxon>
        <taxon>Coleoptera</taxon>
        <taxon>Polyphaga</taxon>
        <taxon>Cucujiformia</taxon>
        <taxon>Tenebrionidae</taxon>
        <taxon>Zophobas</taxon>
    </lineage>
</organism>
<dbReference type="Pfam" id="PF11901">
    <property type="entry name" value="DM9"/>
    <property type="match status" value="1"/>
</dbReference>
<dbReference type="InterPro" id="IPR006616">
    <property type="entry name" value="DM9_repeat"/>
</dbReference>
<dbReference type="SMART" id="SM00696">
    <property type="entry name" value="DM9"/>
    <property type="match status" value="2"/>
</dbReference>
<comment type="caution">
    <text evidence="2">The sequence shown here is derived from an EMBL/GenBank/DDBJ whole genome shotgun (WGS) entry which is preliminary data.</text>
</comment>
<keyword evidence="3" id="KW-1185">Reference proteome</keyword>
<protein>
    <recommendedName>
        <fullName evidence="4">Natterin-3</fullName>
    </recommendedName>
</protein>
<dbReference type="EMBL" id="JALNTZ010000009">
    <property type="protein sequence ID" value="KAJ3640797.1"/>
    <property type="molecule type" value="Genomic_DNA"/>
</dbReference>
<dbReference type="PANTHER" id="PTHR31649">
    <property type="entry name" value="AGAP009604-PA"/>
    <property type="match status" value="1"/>
</dbReference>
<sequence>MEDHYGFKPGYAPPPAYNYPAQPPNPAQMQNPGHPFPDPNQMHHVPNPTPTGQAYRWVDSSTSYGSVPPTAVQGGVDADGHAIFVGRAYHEGDLIPAKVIPGKNAAYVPHNGEEHEIEHYQILCKQILEWVPSHAGQVPPGAVQGGHTSGGEVLFVGRAFHEGSQTIGKVHPSHGVCYIPFDGEEIACPEYEILVLRI</sequence>
<evidence type="ECO:0000256" key="1">
    <source>
        <dbReference type="SAM" id="MobiDB-lite"/>
    </source>
</evidence>
<evidence type="ECO:0000313" key="3">
    <source>
        <dbReference type="Proteomes" id="UP001168821"/>
    </source>
</evidence>
<dbReference type="AlphaFoldDB" id="A0AA38HQE4"/>
<evidence type="ECO:0000313" key="2">
    <source>
        <dbReference type="EMBL" id="KAJ3640797.1"/>
    </source>
</evidence>
<feature type="compositionally biased region" description="Pro residues" evidence="1">
    <location>
        <begin position="12"/>
        <end position="26"/>
    </location>
</feature>
<dbReference type="PANTHER" id="PTHR31649:SF10">
    <property type="entry name" value="IP19903P-RELATED"/>
    <property type="match status" value="1"/>
</dbReference>
<proteinExistence type="predicted"/>